<evidence type="ECO:0000313" key="10">
    <source>
        <dbReference type="Proteomes" id="UP000277007"/>
    </source>
</evidence>
<organism evidence="9 10">
    <name type="scientific">Azospirillum griseum</name>
    <dbReference type="NCBI Taxonomy" id="2496639"/>
    <lineage>
        <taxon>Bacteria</taxon>
        <taxon>Pseudomonadati</taxon>
        <taxon>Pseudomonadota</taxon>
        <taxon>Alphaproteobacteria</taxon>
        <taxon>Rhodospirillales</taxon>
        <taxon>Azospirillaceae</taxon>
        <taxon>Azospirillum</taxon>
    </lineage>
</organism>
<dbReference type="InterPro" id="IPR009051">
    <property type="entry name" value="Helical_ferredxn"/>
</dbReference>
<evidence type="ECO:0000256" key="1">
    <source>
        <dbReference type="ARBA" id="ARBA00022448"/>
    </source>
</evidence>
<dbReference type="Pfam" id="PF02589">
    <property type="entry name" value="LUD_dom"/>
    <property type="match status" value="1"/>
</dbReference>
<dbReference type="InterPro" id="IPR004452">
    <property type="entry name" value="LutB/LldF"/>
</dbReference>
<evidence type="ECO:0000313" key="9">
    <source>
        <dbReference type="EMBL" id="RTR18123.1"/>
    </source>
</evidence>
<evidence type="ECO:0000256" key="4">
    <source>
        <dbReference type="ARBA" id="ARBA00022737"/>
    </source>
</evidence>
<dbReference type="Gene3D" id="1.10.1060.10">
    <property type="entry name" value="Alpha-helical ferredoxin"/>
    <property type="match status" value="1"/>
</dbReference>
<keyword evidence="4" id="KW-0677">Repeat</keyword>
<dbReference type="PANTHER" id="PTHR47153">
    <property type="entry name" value="LACTATE UTILIZATION PROTEIN B"/>
    <property type="match status" value="1"/>
</dbReference>
<keyword evidence="6" id="KW-0408">Iron</keyword>
<keyword evidence="10" id="KW-1185">Reference proteome</keyword>
<dbReference type="PANTHER" id="PTHR47153:SF2">
    <property type="entry name" value="LACTATE UTILIZATION PROTEIN B"/>
    <property type="match status" value="1"/>
</dbReference>
<feature type="domain" description="4Fe-4S ferredoxin-type" evidence="8">
    <location>
        <begin position="358"/>
        <end position="386"/>
    </location>
</feature>
<dbReference type="PROSITE" id="PS00198">
    <property type="entry name" value="4FE4S_FER_1"/>
    <property type="match status" value="2"/>
</dbReference>
<keyword evidence="1" id="KW-0813">Transport</keyword>
<gene>
    <name evidence="9" type="ORF">EJ903_16675</name>
</gene>
<dbReference type="Proteomes" id="UP000277007">
    <property type="component" value="Unassembled WGS sequence"/>
</dbReference>
<protein>
    <submittedName>
        <fullName evidence="9">Iron-sulfur cluster-binding protein</fullName>
    </submittedName>
</protein>
<name>A0A3S0IDR2_9PROT</name>
<dbReference type="InterPro" id="IPR003741">
    <property type="entry name" value="LUD_dom"/>
</dbReference>
<sequence>MADHAAQAVNFAAASKAALQDSELRGNFRRAMDGLMTKRAVQFADGQEWHRMRALAASVRLRALSKLPELLEQLETNLTRNGIQVHWAATTAEANAITLEIMRKANATLAVKGKSMVTEEMHLNAFLEDHGIEVLESDLGEYIVQLDGTMPSHIIMPAIHLNTKQIAHLFKQKIKDAASTGEDAAALTDLARRILRQKFMNAGVGMSGVNAAVAETGTLCLIENEGNGRMCTTVPPVHIAFMGLEKVVEKLEDVPPIISLLPRSATGQPITTYVNMISSPRKEGEKDGPREIHVVILDNGRSSVYADPELRDTLRCIRCGACMNHCPVYTKVGGHAYQAPYPGPIGKILVPQMEGLAKRGEMPHACTMCNACVEICPVKIPIVEIMGRLRVEAVRPGTAVKDAGAQASRTEALVWKGWAAMNSSPLAYRLATTALSTVGNAAPASLPLLKDWTNVRSKPRFAAKTLHDLARKKGIPDV</sequence>
<dbReference type="InterPro" id="IPR017900">
    <property type="entry name" value="4Fe4S_Fe_S_CS"/>
</dbReference>
<dbReference type="InterPro" id="IPR037171">
    <property type="entry name" value="NagB/RpiA_transferase-like"/>
</dbReference>
<keyword evidence="3" id="KW-0479">Metal-binding</keyword>
<dbReference type="GO" id="GO:0046872">
    <property type="term" value="F:metal ion binding"/>
    <property type="evidence" value="ECO:0007669"/>
    <property type="project" value="UniProtKB-KW"/>
</dbReference>
<dbReference type="NCBIfam" id="TIGR00273">
    <property type="entry name" value="LutB/LldF family L-lactate oxidation iron-sulfur protein"/>
    <property type="match status" value="1"/>
</dbReference>
<evidence type="ECO:0000256" key="2">
    <source>
        <dbReference type="ARBA" id="ARBA00022485"/>
    </source>
</evidence>
<dbReference type="SUPFAM" id="SSF100950">
    <property type="entry name" value="NagB/RpiA/CoA transferase-like"/>
    <property type="match status" value="1"/>
</dbReference>
<dbReference type="AlphaFoldDB" id="A0A3S0IDR2"/>
<dbReference type="Gene3D" id="3.40.50.10420">
    <property type="entry name" value="NagB/RpiA/CoA transferase-like"/>
    <property type="match status" value="1"/>
</dbReference>
<dbReference type="RefSeq" id="WP_126617467.1">
    <property type="nucleotide sequence ID" value="NZ_JBHUCY010000054.1"/>
</dbReference>
<dbReference type="GO" id="GO:0051539">
    <property type="term" value="F:4 iron, 4 sulfur cluster binding"/>
    <property type="evidence" value="ECO:0007669"/>
    <property type="project" value="UniProtKB-KW"/>
</dbReference>
<dbReference type="OrthoDB" id="5289041at2"/>
<dbReference type="Pfam" id="PF11870">
    <property type="entry name" value="LutB_C"/>
    <property type="match status" value="1"/>
</dbReference>
<dbReference type="InterPro" id="IPR024185">
    <property type="entry name" value="FTHF_cligase-like_sf"/>
</dbReference>
<dbReference type="InterPro" id="IPR024569">
    <property type="entry name" value="LutB_C"/>
</dbReference>
<keyword evidence="7" id="KW-0411">Iron-sulfur</keyword>
<evidence type="ECO:0000259" key="8">
    <source>
        <dbReference type="PROSITE" id="PS51379"/>
    </source>
</evidence>
<evidence type="ECO:0000256" key="3">
    <source>
        <dbReference type="ARBA" id="ARBA00022723"/>
    </source>
</evidence>
<dbReference type="GO" id="GO:0006089">
    <property type="term" value="P:lactate metabolic process"/>
    <property type="evidence" value="ECO:0007669"/>
    <property type="project" value="InterPro"/>
</dbReference>
<dbReference type="InterPro" id="IPR017896">
    <property type="entry name" value="4Fe4S_Fe-S-bd"/>
</dbReference>
<evidence type="ECO:0000256" key="6">
    <source>
        <dbReference type="ARBA" id="ARBA00023004"/>
    </source>
</evidence>
<accession>A0A3S0IDR2</accession>
<dbReference type="SUPFAM" id="SSF54862">
    <property type="entry name" value="4Fe-4S ferredoxins"/>
    <property type="match status" value="1"/>
</dbReference>
<proteinExistence type="predicted"/>
<evidence type="ECO:0000256" key="7">
    <source>
        <dbReference type="ARBA" id="ARBA00023014"/>
    </source>
</evidence>
<dbReference type="EMBL" id="RXMA01000016">
    <property type="protein sequence ID" value="RTR18123.1"/>
    <property type="molecule type" value="Genomic_DNA"/>
</dbReference>
<feature type="domain" description="4Fe-4S ferredoxin-type" evidence="8">
    <location>
        <begin position="306"/>
        <end position="328"/>
    </location>
</feature>
<dbReference type="Pfam" id="PF13183">
    <property type="entry name" value="Fer4_8"/>
    <property type="match status" value="1"/>
</dbReference>
<evidence type="ECO:0000256" key="5">
    <source>
        <dbReference type="ARBA" id="ARBA00022982"/>
    </source>
</evidence>
<keyword evidence="2" id="KW-0004">4Fe-4S</keyword>
<keyword evidence="5" id="KW-0249">Electron transport</keyword>
<comment type="caution">
    <text evidence="9">The sequence shown here is derived from an EMBL/GenBank/DDBJ whole genome shotgun (WGS) entry which is preliminary data.</text>
</comment>
<reference evidence="9 10" key="1">
    <citation type="submission" date="2018-12" db="EMBL/GenBank/DDBJ databases">
        <authorList>
            <person name="Yang Y."/>
        </authorList>
    </citation>
    <scope>NUCLEOTIDE SEQUENCE [LARGE SCALE GENOMIC DNA]</scope>
    <source>
        <strain evidence="9 10">L-25-5w-1</strain>
    </source>
</reference>
<dbReference type="PROSITE" id="PS51379">
    <property type="entry name" value="4FE4S_FER_2"/>
    <property type="match status" value="2"/>
</dbReference>